<evidence type="ECO:0000313" key="3">
    <source>
        <dbReference type="Proteomes" id="UP000318405"/>
    </source>
</evidence>
<reference evidence="2 3" key="1">
    <citation type="submission" date="2019-07" db="EMBL/GenBank/DDBJ databases">
        <title>Qingshengfaniella alkalisoli gen. nov., sp. nov., isolated from saline soil.</title>
        <authorList>
            <person name="Xu L."/>
            <person name="Huang X.-X."/>
            <person name="Sun J.-Q."/>
        </authorList>
    </citation>
    <scope>NUCLEOTIDE SEQUENCE [LARGE SCALE GENOMIC DNA]</scope>
    <source>
        <strain evidence="2 3">DSM 27279</strain>
    </source>
</reference>
<keyword evidence="3" id="KW-1185">Reference proteome</keyword>
<dbReference type="PANTHER" id="PTHR30024">
    <property type="entry name" value="ALIPHATIC SULFONATES-BINDING PROTEIN-RELATED"/>
    <property type="match status" value="1"/>
</dbReference>
<dbReference type="Gene3D" id="3.40.190.270">
    <property type="match status" value="1"/>
</dbReference>
<comment type="caution">
    <text evidence="2">The sequence shown here is derived from an EMBL/GenBank/DDBJ whole genome shotgun (WGS) entry which is preliminary data.</text>
</comment>
<dbReference type="AlphaFoldDB" id="A0A556ALT0"/>
<protein>
    <submittedName>
        <fullName evidence="2">ABC transporter substrate-binding protein</fullName>
    </submittedName>
</protein>
<feature type="domain" description="SsuA/THI5-like" evidence="1">
    <location>
        <begin position="185"/>
        <end position="271"/>
    </location>
</feature>
<dbReference type="RefSeq" id="WP_143948755.1">
    <property type="nucleotide sequence ID" value="NZ_BAABMB010000006.1"/>
</dbReference>
<accession>A0A556ALT0</accession>
<dbReference type="SUPFAM" id="SSF53850">
    <property type="entry name" value="Periplasmic binding protein-like II"/>
    <property type="match status" value="1"/>
</dbReference>
<sequence length="350" mass="38433">MSLERQLWYTRCPLPTASGIALDAGILQRRLEGIGWSVDTIEAAGDAQARASHFTHGTARLFRQGGNIPPIWARARGAGTALVGIAWTPEYQAILARPETGIRTVGDLRRRRLGLPVRTSGEIDFWRAMCLRGYDSALRLAGASLDDVELIELPVRERYIPEGADDEDESGWMWAGGARMRRQQAEVFAFIRGEVDAIYTSGAQGLQLRALLGATEVVDLGSHPGPDIGINNQVPNILTVDATLAREHPEVVAEYLRALREAAGWAQQHEADANRTCAREVGAPEEWIAPAYRNGPSHALAVGLDDRLIAAVASQKDFLLRHGFITQDFELAQWIDPRPLELSSRMETSS</sequence>
<gene>
    <name evidence="2" type="ORF">FOZ76_13265</name>
</gene>
<evidence type="ECO:0000313" key="2">
    <source>
        <dbReference type="EMBL" id="TSH93854.1"/>
    </source>
</evidence>
<organism evidence="2 3">
    <name type="scientific">Verticiella sediminum</name>
    <dbReference type="NCBI Taxonomy" id="1247510"/>
    <lineage>
        <taxon>Bacteria</taxon>
        <taxon>Pseudomonadati</taxon>
        <taxon>Pseudomonadota</taxon>
        <taxon>Betaproteobacteria</taxon>
        <taxon>Burkholderiales</taxon>
        <taxon>Alcaligenaceae</taxon>
        <taxon>Verticiella</taxon>
    </lineage>
</organism>
<dbReference type="Pfam" id="PF09084">
    <property type="entry name" value="NMT1"/>
    <property type="match status" value="1"/>
</dbReference>
<dbReference type="Gene3D" id="3.40.190.10">
    <property type="entry name" value="Periplasmic binding protein-like II"/>
    <property type="match status" value="1"/>
</dbReference>
<evidence type="ECO:0000259" key="1">
    <source>
        <dbReference type="Pfam" id="PF09084"/>
    </source>
</evidence>
<dbReference type="OrthoDB" id="7467011at2"/>
<proteinExistence type="predicted"/>
<dbReference type="EMBL" id="VLTJ01000026">
    <property type="protein sequence ID" value="TSH93854.1"/>
    <property type="molecule type" value="Genomic_DNA"/>
</dbReference>
<dbReference type="Proteomes" id="UP000318405">
    <property type="component" value="Unassembled WGS sequence"/>
</dbReference>
<name>A0A556ALT0_9BURK</name>
<dbReference type="InterPro" id="IPR015168">
    <property type="entry name" value="SsuA/THI5"/>
</dbReference>